<organism evidence="1 2">
    <name type="scientific">Oryza meyeriana var. granulata</name>
    <dbReference type="NCBI Taxonomy" id="110450"/>
    <lineage>
        <taxon>Eukaryota</taxon>
        <taxon>Viridiplantae</taxon>
        <taxon>Streptophyta</taxon>
        <taxon>Embryophyta</taxon>
        <taxon>Tracheophyta</taxon>
        <taxon>Spermatophyta</taxon>
        <taxon>Magnoliopsida</taxon>
        <taxon>Liliopsida</taxon>
        <taxon>Poales</taxon>
        <taxon>Poaceae</taxon>
        <taxon>BOP clade</taxon>
        <taxon>Oryzoideae</taxon>
        <taxon>Oryzeae</taxon>
        <taxon>Oryzinae</taxon>
        <taxon>Oryza</taxon>
        <taxon>Oryza meyeriana</taxon>
    </lineage>
</organism>
<comment type="caution">
    <text evidence="1">The sequence shown here is derived from an EMBL/GenBank/DDBJ whole genome shotgun (WGS) entry which is preliminary data.</text>
</comment>
<dbReference type="AlphaFoldDB" id="A0A6G1EER9"/>
<evidence type="ECO:0000313" key="2">
    <source>
        <dbReference type="Proteomes" id="UP000479710"/>
    </source>
</evidence>
<accession>A0A6G1EER9</accession>
<keyword evidence="2" id="KW-1185">Reference proteome</keyword>
<sequence length="243" mass="27122">MARKPRPRRDITPIRSLRDARRVVDMYGDRHPFQVKAAALYGGVRQAGAVHTTLSRQEKRMGWVIRSMWKLERPVAVHKEISIATGSLDDIVRALTSAHAPPAPAPVHHLDVKSAFLNDELQEERLTACVLHDGDRTPYRLTGDMVHHATRLRDAGNALRHKLLGGGTVEQKVQGLGELLFGFATSMLKEGPIPPELYEHAPAAAIERPPPSKTEILDHLRQAKRTLLDVWDAKISKQYFGAI</sequence>
<dbReference type="Proteomes" id="UP000479710">
    <property type="component" value="Unassembled WGS sequence"/>
</dbReference>
<protein>
    <submittedName>
        <fullName evidence="1">Uncharacterized protein</fullName>
    </submittedName>
</protein>
<dbReference type="OrthoDB" id="713013at2759"/>
<reference evidence="1 2" key="1">
    <citation type="submission" date="2019-11" db="EMBL/GenBank/DDBJ databases">
        <title>Whole genome sequence of Oryza granulata.</title>
        <authorList>
            <person name="Li W."/>
        </authorList>
    </citation>
    <scope>NUCLEOTIDE SEQUENCE [LARGE SCALE GENOMIC DNA]</scope>
    <source>
        <strain evidence="2">cv. Menghai</strain>
        <tissue evidence="1">Leaf</tissue>
    </source>
</reference>
<dbReference type="EMBL" id="SPHZ02000003">
    <property type="protein sequence ID" value="KAF0923249.1"/>
    <property type="molecule type" value="Genomic_DNA"/>
</dbReference>
<name>A0A6G1EER9_9ORYZ</name>
<proteinExistence type="predicted"/>
<gene>
    <name evidence="1" type="ORF">E2562_003453</name>
</gene>
<evidence type="ECO:0000313" key="1">
    <source>
        <dbReference type="EMBL" id="KAF0923249.1"/>
    </source>
</evidence>